<gene>
    <name evidence="2" type="ORF">ACFQS1_03355</name>
</gene>
<name>A0ABW2HIJ8_9ACTN</name>
<reference evidence="3" key="1">
    <citation type="journal article" date="2019" name="Int. J. Syst. Evol. Microbiol.">
        <title>The Global Catalogue of Microorganisms (GCM) 10K type strain sequencing project: providing services to taxonomists for standard genome sequencing and annotation.</title>
        <authorList>
            <consortium name="The Broad Institute Genomics Platform"/>
            <consortium name="The Broad Institute Genome Sequencing Center for Infectious Disease"/>
            <person name="Wu L."/>
            <person name="Ma J."/>
        </authorList>
    </citation>
    <scope>NUCLEOTIDE SEQUENCE [LARGE SCALE GENOMIC DNA]</scope>
    <source>
        <strain evidence="3">XZYJT-10</strain>
    </source>
</reference>
<accession>A0ABW2HIJ8</accession>
<evidence type="ECO:0000313" key="2">
    <source>
        <dbReference type="EMBL" id="MFC7273009.1"/>
    </source>
</evidence>
<dbReference type="Proteomes" id="UP001596548">
    <property type="component" value="Unassembled WGS sequence"/>
</dbReference>
<dbReference type="Pfam" id="PF04149">
    <property type="entry name" value="DUF397"/>
    <property type="match status" value="1"/>
</dbReference>
<dbReference type="RefSeq" id="WP_378964468.1">
    <property type="nucleotide sequence ID" value="NZ_JBHTBJ010000001.1"/>
</dbReference>
<comment type="caution">
    <text evidence="2">The sequence shown here is derived from an EMBL/GenBank/DDBJ whole genome shotgun (WGS) entry which is preliminary data.</text>
</comment>
<feature type="domain" description="DUF397" evidence="1">
    <location>
        <begin position="11"/>
        <end position="61"/>
    </location>
</feature>
<dbReference type="EMBL" id="JBHTBJ010000001">
    <property type="protein sequence ID" value="MFC7273009.1"/>
    <property type="molecule type" value="Genomic_DNA"/>
</dbReference>
<dbReference type="InterPro" id="IPR007278">
    <property type="entry name" value="DUF397"/>
</dbReference>
<organism evidence="2 3">
    <name type="scientific">Paractinoplanes rhizophilus</name>
    <dbReference type="NCBI Taxonomy" id="1416877"/>
    <lineage>
        <taxon>Bacteria</taxon>
        <taxon>Bacillati</taxon>
        <taxon>Actinomycetota</taxon>
        <taxon>Actinomycetes</taxon>
        <taxon>Micromonosporales</taxon>
        <taxon>Micromonosporaceae</taxon>
        <taxon>Paractinoplanes</taxon>
    </lineage>
</organism>
<evidence type="ECO:0000313" key="3">
    <source>
        <dbReference type="Proteomes" id="UP001596548"/>
    </source>
</evidence>
<sequence length="72" mass="7968">MNNPAQDNGVAWRISTRSGGGDCVEVAFIEDAVAFRHSRRPDGEVIRYTIPEWDAFIAGVKAGEFDDLVSRQ</sequence>
<proteinExistence type="predicted"/>
<protein>
    <submittedName>
        <fullName evidence="2">DUF397 domain-containing protein</fullName>
    </submittedName>
</protein>
<evidence type="ECO:0000259" key="1">
    <source>
        <dbReference type="Pfam" id="PF04149"/>
    </source>
</evidence>
<keyword evidence="3" id="KW-1185">Reference proteome</keyword>